<keyword evidence="3" id="KW-1133">Transmembrane helix</keyword>
<evidence type="ECO:0000256" key="3">
    <source>
        <dbReference type="SAM" id="Phobius"/>
    </source>
</evidence>
<sequence>MNRSTNTSGTDRSALIAASVTVVLWASAFVSIRASADYFSPGALALGRLVTGSIALVCVLLVKRGGLPPRKAWPGIVVSGVLWFGVYMVVLNWGEQKVDAGTASMVVNVGPMVIALLGGWLLKEGFPPLLLLGMAVSFVGAVVVGFSTSGEGSSSVLGVLLCLLAAVAYGAGVVSQKPALRYATPMQTTTFGCLIGTVACLPFSGQLVSQLSEAPLSATLNVVYLGLFPTALAFSTWAYALSRTTAGKMGATTYAVPAVVVLISWIFLREVPGWLTLLGGVICLGGVAVSRRRGVRAPQASPAPAAEPSATADSGSAADAAPPADSGTPAAETRH</sequence>
<evidence type="ECO:0000313" key="6">
    <source>
        <dbReference type="Proteomes" id="UP001596139"/>
    </source>
</evidence>
<dbReference type="PANTHER" id="PTHR12715:SF4">
    <property type="entry name" value="EAMA DOMAIN-CONTAINING PROTEIN"/>
    <property type="match status" value="1"/>
</dbReference>
<feature type="transmembrane region" description="Helical" evidence="3">
    <location>
        <begin position="274"/>
        <end position="290"/>
    </location>
</feature>
<comment type="caution">
    <text evidence="5">The sequence shown here is derived from an EMBL/GenBank/DDBJ whole genome shotgun (WGS) entry which is preliminary data.</text>
</comment>
<evidence type="ECO:0000259" key="4">
    <source>
        <dbReference type="Pfam" id="PF00892"/>
    </source>
</evidence>
<feature type="domain" description="EamA" evidence="4">
    <location>
        <begin position="157"/>
        <end position="290"/>
    </location>
</feature>
<evidence type="ECO:0000256" key="1">
    <source>
        <dbReference type="ARBA" id="ARBA00007362"/>
    </source>
</evidence>
<proteinExistence type="inferred from homology"/>
<comment type="similarity">
    <text evidence="1">Belongs to the EamA transporter family.</text>
</comment>
<dbReference type="Proteomes" id="UP001596139">
    <property type="component" value="Unassembled WGS sequence"/>
</dbReference>
<protein>
    <submittedName>
        <fullName evidence="5">DMT family transporter</fullName>
    </submittedName>
</protein>
<accession>A0ABW1MXT6</accession>
<dbReference type="InterPro" id="IPR037185">
    <property type="entry name" value="EmrE-like"/>
</dbReference>
<organism evidence="5 6">
    <name type="scientific">Streptomyces ochraceiscleroticus</name>
    <dbReference type="NCBI Taxonomy" id="47761"/>
    <lineage>
        <taxon>Bacteria</taxon>
        <taxon>Bacillati</taxon>
        <taxon>Actinomycetota</taxon>
        <taxon>Actinomycetes</taxon>
        <taxon>Kitasatosporales</taxon>
        <taxon>Streptomycetaceae</taxon>
        <taxon>Streptomyces</taxon>
    </lineage>
</organism>
<keyword evidence="6" id="KW-1185">Reference proteome</keyword>
<dbReference type="Pfam" id="PF00892">
    <property type="entry name" value="EamA"/>
    <property type="match status" value="2"/>
</dbReference>
<feature type="transmembrane region" description="Helical" evidence="3">
    <location>
        <begin position="216"/>
        <end position="239"/>
    </location>
</feature>
<evidence type="ECO:0000256" key="2">
    <source>
        <dbReference type="SAM" id="MobiDB-lite"/>
    </source>
</evidence>
<name>A0ABW1MXT6_9ACTN</name>
<dbReference type="EMBL" id="JBHSPX010000012">
    <property type="protein sequence ID" value="MFC6067317.1"/>
    <property type="molecule type" value="Genomic_DNA"/>
</dbReference>
<feature type="transmembrane region" description="Helical" evidence="3">
    <location>
        <begin position="100"/>
        <end position="122"/>
    </location>
</feature>
<feature type="transmembrane region" description="Helical" evidence="3">
    <location>
        <begin position="251"/>
        <end position="268"/>
    </location>
</feature>
<feature type="transmembrane region" description="Helical" evidence="3">
    <location>
        <begin position="154"/>
        <end position="174"/>
    </location>
</feature>
<gene>
    <name evidence="5" type="ORF">ACFP4F_32895</name>
</gene>
<keyword evidence="3" id="KW-0472">Membrane</keyword>
<dbReference type="InterPro" id="IPR052756">
    <property type="entry name" value="Alkyne_AA_exporter"/>
</dbReference>
<feature type="transmembrane region" description="Helical" evidence="3">
    <location>
        <begin position="12"/>
        <end position="32"/>
    </location>
</feature>
<dbReference type="PANTHER" id="PTHR12715">
    <property type="entry name" value="TRANSPORTER, DRUG/METABOLITE EXPORTER FAMILY"/>
    <property type="match status" value="1"/>
</dbReference>
<dbReference type="RefSeq" id="WP_051861836.1">
    <property type="nucleotide sequence ID" value="NZ_JBHSPX010000012.1"/>
</dbReference>
<reference evidence="6" key="1">
    <citation type="journal article" date="2019" name="Int. J. Syst. Evol. Microbiol.">
        <title>The Global Catalogue of Microorganisms (GCM) 10K type strain sequencing project: providing services to taxonomists for standard genome sequencing and annotation.</title>
        <authorList>
            <consortium name="The Broad Institute Genomics Platform"/>
            <consortium name="The Broad Institute Genome Sequencing Center for Infectious Disease"/>
            <person name="Wu L."/>
            <person name="Ma J."/>
        </authorList>
    </citation>
    <scope>NUCLEOTIDE SEQUENCE [LARGE SCALE GENOMIC DNA]</scope>
    <source>
        <strain evidence="6">CGMCC 1.15180</strain>
    </source>
</reference>
<feature type="domain" description="EamA" evidence="4">
    <location>
        <begin position="13"/>
        <end position="144"/>
    </location>
</feature>
<feature type="transmembrane region" description="Helical" evidence="3">
    <location>
        <begin position="38"/>
        <end position="62"/>
    </location>
</feature>
<keyword evidence="3" id="KW-0812">Transmembrane</keyword>
<feature type="region of interest" description="Disordered" evidence="2">
    <location>
        <begin position="296"/>
        <end position="335"/>
    </location>
</feature>
<dbReference type="SUPFAM" id="SSF103481">
    <property type="entry name" value="Multidrug resistance efflux transporter EmrE"/>
    <property type="match status" value="2"/>
</dbReference>
<feature type="transmembrane region" description="Helical" evidence="3">
    <location>
        <begin position="186"/>
        <end position="204"/>
    </location>
</feature>
<feature type="transmembrane region" description="Helical" evidence="3">
    <location>
        <begin position="129"/>
        <end position="148"/>
    </location>
</feature>
<feature type="transmembrane region" description="Helical" evidence="3">
    <location>
        <begin position="74"/>
        <end position="94"/>
    </location>
</feature>
<dbReference type="InterPro" id="IPR000620">
    <property type="entry name" value="EamA_dom"/>
</dbReference>
<evidence type="ECO:0000313" key="5">
    <source>
        <dbReference type="EMBL" id="MFC6067317.1"/>
    </source>
</evidence>